<dbReference type="EMBL" id="CAFBPF010000048">
    <property type="protein sequence ID" value="CAB5007343.1"/>
    <property type="molecule type" value="Genomic_DNA"/>
</dbReference>
<protein>
    <submittedName>
        <fullName evidence="3">Unannotated protein</fullName>
    </submittedName>
</protein>
<evidence type="ECO:0000313" key="1">
    <source>
        <dbReference type="EMBL" id="CAB4878996.1"/>
    </source>
</evidence>
<evidence type="ECO:0000313" key="2">
    <source>
        <dbReference type="EMBL" id="CAB4997490.1"/>
    </source>
</evidence>
<dbReference type="EMBL" id="CAFBLK010000271">
    <property type="protein sequence ID" value="CAB4878996.1"/>
    <property type="molecule type" value="Genomic_DNA"/>
</dbReference>
<gene>
    <name evidence="1" type="ORF">UFOPK3317_01326</name>
    <name evidence="2" type="ORF">UFOPK3974_01300</name>
    <name evidence="3" type="ORF">UFOPK4071_00530</name>
</gene>
<reference evidence="3" key="1">
    <citation type="submission" date="2020-05" db="EMBL/GenBank/DDBJ databases">
        <authorList>
            <person name="Chiriac C."/>
            <person name="Salcher M."/>
            <person name="Ghai R."/>
            <person name="Kavagutti S V."/>
        </authorList>
    </citation>
    <scope>NUCLEOTIDE SEQUENCE</scope>
</reference>
<dbReference type="Gene3D" id="3.30.70.100">
    <property type="match status" value="1"/>
</dbReference>
<sequence length="133" mass="14599">MAKMPTPEQITEFIGGPDGPVVMCNILKLKQNADGVVDPETFQEMMVYANGMREYVQRNGAEFVFGGLIDSQLVGDGAQDFQIMSMMRYPSREVFLKLAGDPEIAATIGKNRDIALESQWLLAMTEFGAGTAQ</sequence>
<dbReference type="SUPFAM" id="SSF54909">
    <property type="entry name" value="Dimeric alpha+beta barrel"/>
    <property type="match status" value="1"/>
</dbReference>
<dbReference type="AlphaFoldDB" id="A0A6J7PVN2"/>
<proteinExistence type="predicted"/>
<accession>A0A6J7PVN2</accession>
<name>A0A6J7PVN2_9ZZZZ</name>
<dbReference type="InterPro" id="IPR011008">
    <property type="entry name" value="Dimeric_a/b-barrel"/>
</dbReference>
<evidence type="ECO:0000313" key="3">
    <source>
        <dbReference type="EMBL" id="CAB5007343.1"/>
    </source>
</evidence>
<organism evidence="3">
    <name type="scientific">freshwater metagenome</name>
    <dbReference type="NCBI Taxonomy" id="449393"/>
    <lineage>
        <taxon>unclassified sequences</taxon>
        <taxon>metagenomes</taxon>
        <taxon>ecological metagenomes</taxon>
    </lineage>
</organism>
<dbReference type="EMBL" id="CAFBOR010000207">
    <property type="protein sequence ID" value="CAB4997490.1"/>
    <property type="molecule type" value="Genomic_DNA"/>
</dbReference>